<proteinExistence type="predicted"/>
<name>A0A699JFK5_TANCI</name>
<evidence type="ECO:0000313" key="1">
    <source>
        <dbReference type="EMBL" id="GFA34503.1"/>
    </source>
</evidence>
<organism evidence="1">
    <name type="scientific">Tanacetum cinerariifolium</name>
    <name type="common">Dalmatian daisy</name>
    <name type="synonym">Chrysanthemum cinerariifolium</name>
    <dbReference type="NCBI Taxonomy" id="118510"/>
    <lineage>
        <taxon>Eukaryota</taxon>
        <taxon>Viridiplantae</taxon>
        <taxon>Streptophyta</taxon>
        <taxon>Embryophyta</taxon>
        <taxon>Tracheophyta</taxon>
        <taxon>Spermatophyta</taxon>
        <taxon>Magnoliopsida</taxon>
        <taxon>eudicotyledons</taxon>
        <taxon>Gunneridae</taxon>
        <taxon>Pentapetalae</taxon>
        <taxon>asterids</taxon>
        <taxon>campanulids</taxon>
        <taxon>Asterales</taxon>
        <taxon>Asteraceae</taxon>
        <taxon>Asteroideae</taxon>
        <taxon>Anthemideae</taxon>
        <taxon>Anthemidinae</taxon>
        <taxon>Tanacetum</taxon>
    </lineage>
</organism>
<dbReference type="AlphaFoldDB" id="A0A699JFK5"/>
<reference evidence="1" key="1">
    <citation type="journal article" date="2019" name="Sci. Rep.">
        <title>Draft genome of Tanacetum cinerariifolium, the natural source of mosquito coil.</title>
        <authorList>
            <person name="Yamashiro T."/>
            <person name="Shiraishi A."/>
            <person name="Satake H."/>
            <person name="Nakayama K."/>
        </authorList>
    </citation>
    <scope>NUCLEOTIDE SEQUENCE</scope>
</reference>
<gene>
    <name evidence="1" type="ORF">Tci_606475</name>
</gene>
<protein>
    <submittedName>
        <fullName evidence="1">Uncharacterized protein</fullName>
    </submittedName>
</protein>
<accession>A0A699JFK5</accession>
<comment type="caution">
    <text evidence="1">The sequence shown here is derived from an EMBL/GenBank/DDBJ whole genome shotgun (WGS) entry which is preliminary data.</text>
</comment>
<sequence>EHEPTGTSSILEQTVTHPLLIFFRSIAATGEIIAKSSHPTTTSLIVALGSNGVFDSHVMSNQGPMEQLKSADTMPNGYGTVRLPHLPWQPGSVLLMVAAAENGRRETHRNMTRIRKSRCIFVAGDYISRWSVS</sequence>
<dbReference type="EMBL" id="BKCJ010408121">
    <property type="protein sequence ID" value="GFA34503.1"/>
    <property type="molecule type" value="Genomic_DNA"/>
</dbReference>
<feature type="non-terminal residue" evidence="1">
    <location>
        <position position="1"/>
    </location>
</feature>